<reference evidence="1" key="2">
    <citation type="journal article" date="2015" name="Fish Shellfish Immunol.">
        <title>Early steps in the European eel (Anguilla anguilla)-Vibrio vulnificus interaction in the gills: Role of the RtxA13 toxin.</title>
        <authorList>
            <person name="Callol A."/>
            <person name="Pajuelo D."/>
            <person name="Ebbesson L."/>
            <person name="Teles M."/>
            <person name="MacKenzie S."/>
            <person name="Amaro C."/>
        </authorList>
    </citation>
    <scope>NUCLEOTIDE SEQUENCE</scope>
</reference>
<organism evidence="1">
    <name type="scientific">Anguilla anguilla</name>
    <name type="common">European freshwater eel</name>
    <name type="synonym">Muraena anguilla</name>
    <dbReference type="NCBI Taxonomy" id="7936"/>
    <lineage>
        <taxon>Eukaryota</taxon>
        <taxon>Metazoa</taxon>
        <taxon>Chordata</taxon>
        <taxon>Craniata</taxon>
        <taxon>Vertebrata</taxon>
        <taxon>Euteleostomi</taxon>
        <taxon>Actinopterygii</taxon>
        <taxon>Neopterygii</taxon>
        <taxon>Teleostei</taxon>
        <taxon>Anguilliformes</taxon>
        <taxon>Anguillidae</taxon>
        <taxon>Anguilla</taxon>
    </lineage>
</organism>
<accession>A0A0E9XY01</accession>
<name>A0A0E9XY01_ANGAN</name>
<protein>
    <submittedName>
        <fullName evidence="1">Uncharacterized protein</fullName>
    </submittedName>
</protein>
<dbReference type="EMBL" id="GBXM01001043">
    <property type="protein sequence ID" value="JAI07535.1"/>
    <property type="molecule type" value="Transcribed_RNA"/>
</dbReference>
<sequence>MLCMSINVSSFCLLGIHTYRFYFV</sequence>
<evidence type="ECO:0000313" key="1">
    <source>
        <dbReference type="EMBL" id="JAI07535.1"/>
    </source>
</evidence>
<reference evidence="1" key="1">
    <citation type="submission" date="2014-11" db="EMBL/GenBank/DDBJ databases">
        <authorList>
            <person name="Amaro Gonzalez C."/>
        </authorList>
    </citation>
    <scope>NUCLEOTIDE SEQUENCE</scope>
</reference>
<proteinExistence type="predicted"/>
<dbReference type="AlphaFoldDB" id="A0A0E9XY01"/>